<comment type="caution">
    <text evidence="2">The sequence shown here is derived from an EMBL/GenBank/DDBJ whole genome shotgun (WGS) entry which is preliminary data.</text>
</comment>
<accession>A0AAD9SIX0</accession>
<dbReference type="Proteomes" id="UP001265746">
    <property type="component" value="Unassembled WGS sequence"/>
</dbReference>
<dbReference type="EMBL" id="JAUJFL010000002">
    <property type="protein sequence ID" value="KAK2609439.1"/>
    <property type="molecule type" value="Genomic_DNA"/>
</dbReference>
<proteinExistence type="predicted"/>
<dbReference type="PRINTS" id="PR00413">
    <property type="entry name" value="HADHALOGNASE"/>
</dbReference>
<dbReference type="InterPro" id="IPR036412">
    <property type="entry name" value="HAD-like_sf"/>
</dbReference>
<dbReference type="PANTHER" id="PTHR43316:SF4">
    <property type="entry name" value="ACID DEHALOGENASE, PUTATIVE (AFU_ORTHOLOGUE AFUA_8G05870)-RELATED"/>
    <property type="match status" value="1"/>
</dbReference>
<dbReference type="Gene3D" id="1.10.150.240">
    <property type="entry name" value="Putative phosphatase, domain 2"/>
    <property type="match status" value="1"/>
</dbReference>
<sequence>MFSLCLSTYPTLRTPSYATCSPSRDTFSERTLIRSICCRNTKMSIPATKDVVFDVVGTLVAHDRLWEAMDERLGAKLKAAGIKSELLGACWIETAEREYTYLSLSGRYKPFFEVFSALFYRMLHFAGVQKPREFCAEEDVKWLVGEWQKLYLRPGAKECVQKLRDAGFTVWCFTAGDIARVGGYFRSAGVDMPAENLLSCDTVGVAKPVPDAYRPLLERLSKDGKKPWFAAAHMWDVSTARTVGFHGAYCTVLEAEPLYDVFGQLDAVAPTLPEMADKIIAATQ</sequence>
<name>A0AAD9SIX0_PHOAM</name>
<dbReference type="InterPro" id="IPR023214">
    <property type="entry name" value="HAD_sf"/>
</dbReference>
<dbReference type="InterPro" id="IPR006439">
    <property type="entry name" value="HAD-SF_hydro_IA"/>
</dbReference>
<keyword evidence="3" id="KW-1185">Reference proteome</keyword>
<dbReference type="SUPFAM" id="SSF56784">
    <property type="entry name" value="HAD-like"/>
    <property type="match status" value="1"/>
</dbReference>
<evidence type="ECO:0000256" key="1">
    <source>
        <dbReference type="ARBA" id="ARBA00022801"/>
    </source>
</evidence>
<gene>
    <name evidence="2" type="ORF">N8I77_002936</name>
</gene>
<evidence type="ECO:0000313" key="3">
    <source>
        <dbReference type="Proteomes" id="UP001265746"/>
    </source>
</evidence>
<dbReference type="InterPro" id="IPR023198">
    <property type="entry name" value="PGP-like_dom2"/>
</dbReference>
<dbReference type="InterPro" id="IPR051540">
    <property type="entry name" value="S-2-haloacid_dehalogenase"/>
</dbReference>
<evidence type="ECO:0000313" key="2">
    <source>
        <dbReference type="EMBL" id="KAK2609439.1"/>
    </source>
</evidence>
<dbReference type="GO" id="GO:0016791">
    <property type="term" value="F:phosphatase activity"/>
    <property type="evidence" value="ECO:0007669"/>
    <property type="project" value="UniProtKB-ARBA"/>
</dbReference>
<organism evidence="2 3">
    <name type="scientific">Phomopsis amygdali</name>
    <name type="common">Fusicoccum amygdali</name>
    <dbReference type="NCBI Taxonomy" id="1214568"/>
    <lineage>
        <taxon>Eukaryota</taxon>
        <taxon>Fungi</taxon>
        <taxon>Dikarya</taxon>
        <taxon>Ascomycota</taxon>
        <taxon>Pezizomycotina</taxon>
        <taxon>Sordariomycetes</taxon>
        <taxon>Sordariomycetidae</taxon>
        <taxon>Diaporthales</taxon>
        <taxon>Diaporthaceae</taxon>
        <taxon>Diaporthe</taxon>
    </lineage>
</organism>
<dbReference type="PANTHER" id="PTHR43316">
    <property type="entry name" value="HYDROLASE, HALOACID DELAHOGENASE-RELATED"/>
    <property type="match status" value="1"/>
</dbReference>
<keyword evidence="1" id="KW-0378">Hydrolase</keyword>
<dbReference type="Pfam" id="PF00702">
    <property type="entry name" value="Hydrolase"/>
    <property type="match status" value="1"/>
</dbReference>
<dbReference type="AlphaFoldDB" id="A0AAD9SIX0"/>
<dbReference type="Gene3D" id="3.40.50.1000">
    <property type="entry name" value="HAD superfamily/HAD-like"/>
    <property type="match status" value="1"/>
</dbReference>
<reference evidence="2" key="1">
    <citation type="submission" date="2023-06" db="EMBL/GenBank/DDBJ databases">
        <authorList>
            <person name="Noh H."/>
        </authorList>
    </citation>
    <scope>NUCLEOTIDE SEQUENCE</scope>
    <source>
        <strain evidence="2">DUCC20226</strain>
    </source>
</reference>
<protein>
    <submittedName>
        <fullName evidence="2">Uncharacterized protein</fullName>
    </submittedName>
</protein>